<proteinExistence type="inferred from homology"/>
<evidence type="ECO:0000256" key="5">
    <source>
        <dbReference type="RuleBase" id="RU369119"/>
    </source>
</evidence>
<dbReference type="Proteomes" id="UP000258309">
    <property type="component" value="Unassembled WGS sequence"/>
</dbReference>
<sequence length="416" mass="46650">MLDPINISLADYGVSSRHGFLPENPPLTELSNLYYQPWELIVHNLPLLLRSGLLRKRVDELPTLSTSHLYMESEWQKAYLLLSYLSQAYIWGGSQPSEILPPAITVPMLTVSSHLGLPSTATYAAFNLWNFRTTATDKNIQTCPLETLSTIHTFTGTPDEDWFFLISIGIELRGAATIPLMLNALRAIQARDIQTLLHSLLKFADIISECSLILGRMYERCRPEVFYHQIRPFLAGSKNMAVAGLPRGVFYDEGDGNGEWKQFSGGSNAESSLIQFFDIVLGVEHSNATTFLEDMRNYMPTPHREFLLKIESISNIRSFVQTNPSSEALLDAYNLAVTRLKQFRDIHIQIVTRYIISPSRKVSPEKGTGLNLAIASAKENREKGRDDLKGTGGTELMPFLKKCRDETISAGMTVES</sequence>
<comment type="similarity">
    <text evidence="1 5">Belongs to the indoleamine 2,3-dioxygenase family.</text>
</comment>
<organism evidence="6 7">
    <name type="scientific">Scytalidium lignicola</name>
    <name type="common">Hyphomycete</name>
    <dbReference type="NCBI Taxonomy" id="5539"/>
    <lineage>
        <taxon>Eukaryota</taxon>
        <taxon>Fungi</taxon>
        <taxon>Dikarya</taxon>
        <taxon>Ascomycota</taxon>
        <taxon>Pezizomycotina</taxon>
        <taxon>Leotiomycetes</taxon>
        <taxon>Leotiomycetes incertae sedis</taxon>
        <taxon>Scytalidium</taxon>
    </lineage>
</organism>
<dbReference type="GO" id="GO:0019441">
    <property type="term" value="P:L-tryptophan catabolic process to kynurenine"/>
    <property type="evidence" value="ECO:0007669"/>
    <property type="project" value="UniProtKB-UniRule"/>
</dbReference>
<comment type="function">
    <text evidence="5">Produces N-formyl-kynurenine through the oxidation of tryptophan.</text>
</comment>
<dbReference type="GO" id="GO:0033754">
    <property type="term" value="F:indoleamine 2,3-dioxygenase activity"/>
    <property type="evidence" value="ECO:0007669"/>
    <property type="project" value="UniProtKB-EC"/>
</dbReference>
<comment type="catalytic activity">
    <reaction evidence="5">
        <text>L-tryptophan + O2 = N-formyl-L-kynurenine</text>
        <dbReference type="Rhea" id="RHEA:24536"/>
        <dbReference type="ChEBI" id="CHEBI:15379"/>
        <dbReference type="ChEBI" id="CHEBI:57912"/>
        <dbReference type="ChEBI" id="CHEBI:58629"/>
    </reaction>
</comment>
<feature type="non-terminal residue" evidence="6">
    <location>
        <position position="1"/>
    </location>
</feature>
<dbReference type="GO" id="GO:0020037">
    <property type="term" value="F:heme binding"/>
    <property type="evidence" value="ECO:0007669"/>
    <property type="project" value="UniProtKB-UniRule"/>
</dbReference>
<keyword evidence="5" id="KW-0223">Dioxygenase</keyword>
<accession>A0A3E2HCI8</accession>
<keyword evidence="5" id="KW-0560">Oxidoreductase</keyword>
<dbReference type="AlphaFoldDB" id="A0A3E2HCI8"/>
<dbReference type="EMBL" id="NCSJ02000083">
    <property type="protein sequence ID" value="RFU31139.1"/>
    <property type="molecule type" value="Genomic_DNA"/>
</dbReference>
<keyword evidence="4 5" id="KW-0349">Heme</keyword>
<dbReference type="STRING" id="5539.A0A3E2HCI8"/>
<evidence type="ECO:0000313" key="7">
    <source>
        <dbReference type="Proteomes" id="UP000258309"/>
    </source>
</evidence>
<dbReference type="GO" id="GO:0046872">
    <property type="term" value="F:metal ion binding"/>
    <property type="evidence" value="ECO:0007669"/>
    <property type="project" value="UniProtKB-UniRule"/>
</dbReference>
<name>A0A3E2HCI8_SCYLI</name>
<dbReference type="GO" id="GO:0034354">
    <property type="term" value="P:'de novo' NAD+ biosynthetic process from L-tryptophan"/>
    <property type="evidence" value="ECO:0007669"/>
    <property type="project" value="TreeGrafter"/>
</dbReference>
<dbReference type="Pfam" id="PF01231">
    <property type="entry name" value="IDO"/>
    <property type="match status" value="1"/>
</dbReference>
<feature type="non-terminal residue" evidence="6">
    <location>
        <position position="416"/>
    </location>
</feature>
<dbReference type="InterPro" id="IPR000898">
    <property type="entry name" value="Indolamine_dOase"/>
</dbReference>
<evidence type="ECO:0000256" key="3">
    <source>
        <dbReference type="ARBA" id="ARBA00023004"/>
    </source>
</evidence>
<dbReference type="GO" id="GO:0005737">
    <property type="term" value="C:cytoplasm"/>
    <property type="evidence" value="ECO:0007669"/>
    <property type="project" value="TreeGrafter"/>
</dbReference>
<dbReference type="PANTHER" id="PTHR28657:SF10">
    <property type="entry name" value="INDOLEAMINE 2,3-DIOXYGENASE"/>
    <property type="match status" value="1"/>
</dbReference>
<dbReference type="EC" id="1.13.11.52" evidence="5"/>
<comment type="caution">
    <text evidence="6">The sequence shown here is derived from an EMBL/GenBank/DDBJ whole genome shotgun (WGS) entry which is preliminary data.</text>
</comment>
<dbReference type="OrthoDB" id="540174at2759"/>
<dbReference type="SUPFAM" id="SSF140959">
    <property type="entry name" value="Indolic compounds 2,3-dioxygenase-like"/>
    <property type="match status" value="1"/>
</dbReference>
<dbReference type="InterPro" id="IPR037217">
    <property type="entry name" value="Trp/Indoleamine_2_3_dOase-like"/>
</dbReference>
<dbReference type="PANTHER" id="PTHR28657">
    <property type="entry name" value="INDOLEAMINE 2,3-DIOXYGENASE"/>
    <property type="match status" value="1"/>
</dbReference>
<evidence type="ECO:0000256" key="1">
    <source>
        <dbReference type="ARBA" id="ARBA00007119"/>
    </source>
</evidence>
<keyword evidence="3 4" id="KW-0408">Iron</keyword>
<reference evidence="6 7" key="1">
    <citation type="submission" date="2018-05" db="EMBL/GenBank/DDBJ databases">
        <title>Draft genome sequence of Scytalidium lignicola DSM 105466, a ubiquitous saprotrophic fungus.</title>
        <authorList>
            <person name="Buettner E."/>
            <person name="Gebauer A.M."/>
            <person name="Hofrichter M."/>
            <person name="Liers C."/>
            <person name="Kellner H."/>
        </authorList>
    </citation>
    <scope>NUCLEOTIDE SEQUENCE [LARGE SCALE GENOMIC DNA]</scope>
    <source>
        <strain evidence="6 7">DSM 105466</strain>
    </source>
</reference>
<evidence type="ECO:0000256" key="4">
    <source>
        <dbReference type="PIRSR" id="PIRSR600898-1"/>
    </source>
</evidence>
<evidence type="ECO:0000256" key="2">
    <source>
        <dbReference type="ARBA" id="ARBA00022723"/>
    </source>
</evidence>
<protein>
    <recommendedName>
        <fullName evidence="5">Indoleamine 2,3-dioxygenase</fullName>
        <ecNumber evidence="5">1.13.11.52</ecNumber>
    </recommendedName>
</protein>
<gene>
    <name evidence="6" type="ORF">B7463_g5215</name>
</gene>
<dbReference type="OMA" id="WHQYSGG"/>
<keyword evidence="2 4" id="KW-0479">Metal-binding</keyword>
<dbReference type="Gene3D" id="1.20.58.480">
    <property type="match status" value="1"/>
</dbReference>
<keyword evidence="7" id="KW-1185">Reference proteome</keyword>
<evidence type="ECO:0000313" key="6">
    <source>
        <dbReference type="EMBL" id="RFU31139.1"/>
    </source>
</evidence>
<feature type="binding site" description="proximal binding residue" evidence="4">
    <location>
        <position position="347"/>
    </location>
    <ligand>
        <name>heme b</name>
        <dbReference type="ChEBI" id="CHEBI:60344"/>
    </ligand>
    <ligandPart>
        <name>Fe</name>
        <dbReference type="ChEBI" id="CHEBI:18248"/>
    </ligandPart>
</feature>